<feature type="region of interest" description="Disordered" evidence="1">
    <location>
        <begin position="164"/>
        <end position="188"/>
    </location>
</feature>
<evidence type="ECO:0000313" key="4">
    <source>
        <dbReference type="Proteomes" id="UP000054561"/>
    </source>
</evidence>
<dbReference type="RefSeq" id="XP_012334915.1">
    <property type="nucleotide sequence ID" value="XM_012479492.1"/>
</dbReference>
<evidence type="ECO:0000256" key="1">
    <source>
        <dbReference type="SAM" id="MobiDB-lite"/>
    </source>
</evidence>
<evidence type="ECO:0000313" key="3">
    <source>
        <dbReference type="EMBL" id="KJP88405.1"/>
    </source>
</evidence>
<feature type="transmembrane region" description="Helical" evidence="2">
    <location>
        <begin position="661"/>
        <end position="685"/>
    </location>
</feature>
<proteinExistence type="predicted"/>
<evidence type="ECO:0008006" key="5">
    <source>
        <dbReference type="Google" id="ProtNLM"/>
    </source>
</evidence>
<feature type="compositionally biased region" description="Low complexity" evidence="1">
    <location>
        <begin position="461"/>
        <end position="478"/>
    </location>
</feature>
<feature type="compositionally biased region" description="Basic and acidic residues" evidence="1">
    <location>
        <begin position="318"/>
        <end position="341"/>
    </location>
</feature>
<keyword evidence="4" id="KW-1185">Reference proteome</keyword>
<keyword evidence="2" id="KW-1133">Transmembrane helix</keyword>
<feature type="compositionally biased region" description="Basic and acidic residues" evidence="1">
    <location>
        <begin position="172"/>
        <end position="188"/>
    </location>
</feature>
<feature type="compositionally biased region" description="Low complexity" evidence="1">
    <location>
        <begin position="429"/>
        <end position="440"/>
    </location>
</feature>
<dbReference type="EMBL" id="KQ001661">
    <property type="protein sequence ID" value="KJP88405.1"/>
    <property type="molecule type" value="Genomic_DNA"/>
</dbReference>
<organism evidence="3 4">
    <name type="scientific">Plasmodium fragile</name>
    <dbReference type="NCBI Taxonomy" id="5857"/>
    <lineage>
        <taxon>Eukaryota</taxon>
        <taxon>Sar</taxon>
        <taxon>Alveolata</taxon>
        <taxon>Apicomplexa</taxon>
        <taxon>Aconoidasida</taxon>
        <taxon>Haemosporida</taxon>
        <taxon>Plasmodiidae</taxon>
        <taxon>Plasmodium</taxon>
        <taxon>Plasmodium (Plasmodium)</taxon>
    </lineage>
</organism>
<feature type="transmembrane region" description="Helical" evidence="2">
    <location>
        <begin position="532"/>
        <end position="557"/>
    </location>
</feature>
<sequence length="733" mass="78923">MKDMEPLMDALGSNCNNAGWQHWLTDAKYAHVGQNEGDRIACKFMTIALYFLKGWSQTGKIPYDEKENDMKLKGYMRCAVVHMFTDILFESVCRSKWGTFYAWYSVDGMMKDGGITRSAGTQKCAMDRLMDITRGNWSMSEEIKERLRNNDRLKSMIAGERMKAACQKKIRKEQTKENRPLDEQEQTNQERWEINVKEKLNKRMKKVLNKVERARSGKGQHDTDETDSDEEETLSETDEADEKDMEIEDGKYTNSNNTNMNTHTHGTNKKSKEKNEKSDGAISTPVVPPKKPDAPQADAAPKTSTTTQTPGHGQGSGDKSKDVPEGHTEDAGQDTEKDSWSKDGAGAQSTEAPASAPSESTPTAPSRESGAKGTTGASGSPAQDGETGPSGPAGKHGEPGNSGGGSVIDGGNDEPPPLNPPKPKPPTTSPTQSGSSGSFSDADLADGVPGGAGKGGGDGTGTVSTGDFSGLDLHTPGAAGTGNPGGSHALWTPSDGLNGQPAQSGPLPGPEDKIPGETTDGSGPYPPDLTGVVLTATTPILLFVASVIVAVLGYSLWKASTLGTSWGNLTSHYDTTDVISTLSLSDGPDSAKLDPLNFYDDHATGSPVKNSLFDDMHRNLKFKVKVKKPQHKKKTMQDITAGSSCRRSFKKWTRCKMGRRAWMKVIVVFSVLYTFFISPVAQAIYTSFFGLSPFISAAFMGSFGPLILIVIIYLFVLVRFCRSKTGKCVLDKI</sequence>
<feature type="compositionally biased region" description="Pro residues" evidence="1">
    <location>
        <begin position="414"/>
        <end position="428"/>
    </location>
</feature>
<accession>A0A0D9QMT5</accession>
<feature type="compositionally biased region" description="Basic and acidic residues" evidence="1">
    <location>
        <begin position="210"/>
        <end position="223"/>
    </location>
</feature>
<dbReference type="GeneID" id="24267171"/>
<dbReference type="Proteomes" id="UP000054561">
    <property type="component" value="Unassembled WGS sequence"/>
</dbReference>
<reference evidence="3 4" key="1">
    <citation type="submission" date="2014-03" db="EMBL/GenBank/DDBJ databases">
        <title>The Genome Sequence of Plasmodium fragile nilgiri.</title>
        <authorList>
            <consortium name="The Broad Institute Genomics Platform"/>
            <consortium name="The Broad Institute Genome Sequencing Center for Infectious Disease"/>
            <person name="Neafsey D."/>
            <person name="Duraisingh M."/>
            <person name="Young S.K."/>
            <person name="Zeng Q."/>
            <person name="Gargeya S."/>
            <person name="Abouelleil A."/>
            <person name="Alvarado L."/>
            <person name="Chapman S.B."/>
            <person name="Gainer-Dewar J."/>
            <person name="Goldberg J."/>
            <person name="Griggs A."/>
            <person name="Gujja S."/>
            <person name="Hansen M."/>
            <person name="Howarth C."/>
            <person name="Imamovic A."/>
            <person name="Larimer J."/>
            <person name="Pearson M."/>
            <person name="Poon T.W."/>
            <person name="Priest M."/>
            <person name="Roberts A."/>
            <person name="Saif S."/>
            <person name="Shea T."/>
            <person name="Sykes S."/>
            <person name="Wortman J."/>
            <person name="Nusbaum C."/>
            <person name="Birren B."/>
        </authorList>
    </citation>
    <scope>NUCLEOTIDE SEQUENCE [LARGE SCALE GENOMIC DNA]</scope>
    <source>
        <strain evidence="4">nilgiri</strain>
    </source>
</reference>
<keyword evidence="2" id="KW-0812">Transmembrane</keyword>
<dbReference type="VEuPathDB" id="PlasmoDB:AK88_01857"/>
<feature type="compositionally biased region" description="Low complexity" evidence="1">
    <location>
        <begin position="349"/>
        <end position="380"/>
    </location>
</feature>
<gene>
    <name evidence="3" type="ORF">AK88_01857</name>
</gene>
<feature type="region of interest" description="Disordered" evidence="1">
    <location>
        <begin position="210"/>
        <end position="526"/>
    </location>
</feature>
<feature type="compositionally biased region" description="Gly residues" evidence="1">
    <location>
        <begin position="448"/>
        <end position="460"/>
    </location>
</feature>
<dbReference type="AlphaFoldDB" id="A0A0D9QMT5"/>
<protein>
    <recommendedName>
        <fullName evidence="5">Schizont-infected cell agglutination extracellular alpha domain-containing protein</fullName>
    </recommendedName>
</protein>
<feature type="compositionally biased region" description="Low complexity" evidence="1">
    <location>
        <begin position="253"/>
        <end position="265"/>
    </location>
</feature>
<keyword evidence="2" id="KW-0472">Membrane</keyword>
<feature type="transmembrane region" description="Helical" evidence="2">
    <location>
        <begin position="691"/>
        <end position="717"/>
    </location>
</feature>
<evidence type="ECO:0000256" key="2">
    <source>
        <dbReference type="SAM" id="Phobius"/>
    </source>
</evidence>
<name>A0A0D9QMT5_PLAFR</name>
<feature type="compositionally biased region" description="Acidic residues" evidence="1">
    <location>
        <begin position="224"/>
        <end position="247"/>
    </location>
</feature>